<reference evidence="2 3" key="1">
    <citation type="journal article" date="2016" name="PLoS Pathog.">
        <title>Biosynthesis of antibiotic leucinostatins in bio-control fungus Purpureocillium lilacinum and their inhibition on phytophthora revealed by genome mining.</title>
        <authorList>
            <person name="Wang G."/>
            <person name="Liu Z."/>
            <person name="Lin R."/>
            <person name="Li E."/>
            <person name="Mao Z."/>
            <person name="Ling J."/>
            <person name="Yang Y."/>
            <person name="Yin W.B."/>
            <person name="Xie B."/>
        </authorList>
    </citation>
    <scope>NUCLEOTIDE SEQUENCE [LARGE SCALE GENOMIC DNA]</scope>
    <source>
        <strain evidence="2">170</strain>
    </source>
</reference>
<sequence length="104" mass="11941">MKPAYSLTHRLYSAKQHRLNTTPSPTVNAGIDPLQWILLHCNFSSFLTINIVSLVRRVWYSIAEGMRRPTESRAEEPVADSGNRAESRQKEKIASRRKRILACF</sequence>
<feature type="region of interest" description="Disordered" evidence="1">
    <location>
        <begin position="68"/>
        <end position="104"/>
    </location>
</feature>
<proteinExistence type="predicted"/>
<dbReference type="RefSeq" id="XP_022285142.1">
    <property type="nucleotide sequence ID" value="XM_022429730.1"/>
</dbReference>
<evidence type="ECO:0000313" key="2">
    <source>
        <dbReference type="EMBL" id="OWT42658.1"/>
    </source>
</evidence>
<organism evidence="2 3">
    <name type="scientific">Pochonia chlamydosporia 170</name>
    <dbReference type="NCBI Taxonomy" id="1380566"/>
    <lineage>
        <taxon>Eukaryota</taxon>
        <taxon>Fungi</taxon>
        <taxon>Dikarya</taxon>
        <taxon>Ascomycota</taxon>
        <taxon>Pezizomycotina</taxon>
        <taxon>Sordariomycetes</taxon>
        <taxon>Hypocreomycetidae</taxon>
        <taxon>Hypocreales</taxon>
        <taxon>Clavicipitaceae</taxon>
        <taxon>Pochonia</taxon>
    </lineage>
</organism>
<dbReference type="AlphaFoldDB" id="A0A219APA4"/>
<dbReference type="EMBL" id="LSBJ02000007">
    <property type="protein sequence ID" value="OWT42658.1"/>
    <property type="molecule type" value="Genomic_DNA"/>
</dbReference>
<dbReference type="KEGG" id="pchm:VFPPC_18071"/>
<feature type="compositionally biased region" description="Basic residues" evidence="1">
    <location>
        <begin position="95"/>
        <end position="104"/>
    </location>
</feature>
<protein>
    <submittedName>
        <fullName evidence="2">Uncharacterized protein</fullName>
    </submittedName>
</protein>
<accession>A0A219APA4</accession>
<comment type="caution">
    <text evidence="2">The sequence shown here is derived from an EMBL/GenBank/DDBJ whole genome shotgun (WGS) entry which is preliminary data.</text>
</comment>
<name>A0A219APA4_METCM</name>
<dbReference type="GeneID" id="33936942"/>
<dbReference type="Proteomes" id="UP000078397">
    <property type="component" value="Unassembled WGS sequence"/>
</dbReference>
<gene>
    <name evidence="2" type="ORF">VFPPC_18071</name>
</gene>
<evidence type="ECO:0000256" key="1">
    <source>
        <dbReference type="SAM" id="MobiDB-lite"/>
    </source>
</evidence>
<feature type="compositionally biased region" description="Basic and acidic residues" evidence="1">
    <location>
        <begin position="83"/>
        <end position="94"/>
    </location>
</feature>
<keyword evidence="3" id="KW-1185">Reference proteome</keyword>
<evidence type="ECO:0000313" key="3">
    <source>
        <dbReference type="Proteomes" id="UP000078397"/>
    </source>
</evidence>